<dbReference type="PANTHER" id="PTHR44591">
    <property type="entry name" value="STRESS RESPONSE REGULATOR PROTEIN 1"/>
    <property type="match status" value="1"/>
</dbReference>
<feature type="modified residue" description="4-aspartylphosphate" evidence="2">
    <location>
        <position position="55"/>
    </location>
</feature>
<dbReference type="InterPro" id="IPR011006">
    <property type="entry name" value="CheY-like_superfamily"/>
</dbReference>
<comment type="caution">
    <text evidence="4">The sequence shown here is derived from an EMBL/GenBank/DDBJ whole genome shotgun (WGS) entry which is preliminary data.</text>
</comment>
<keyword evidence="5" id="KW-1185">Reference proteome</keyword>
<dbReference type="InterPro" id="IPR001789">
    <property type="entry name" value="Sig_transdc_resp-reg_receiver"/>
</dbReference>
<dbReference type="RefSeq" id="WP_280600748.1">
    <property type="nucleotide sequence ID" value="NZ_JARXRN010000021.1"/>
</dbReference>
<feature type="domain" description="Response regulatory" evidence="3">
    <location>
        <begin position="5"/>
        <end position="117"/>
    </location>
</feature>
<evidence type="ECO:0000313" key="5">
    <source>
        <dbReference type="Proteomes" id="UP001156831"/>
    </source>
</evidence>
<protein>
    <submittedName>
        <fullName evidence="4">Response regulator</fullName>
    </submittedName>
</protein>
<evidence type="ECO:0000256" key="2">
    <source>
        <dbReference type="PROSITE-ProRule" id="PRU00169"/>
    </source>
</evidence>
<evidence type="ECO:0000259" key="3">
    <source>
        <dbReference type="PROSITE" id="PS50110"/>
    </source>
</evidence>
<sequence>MRNPAVLLVDDEFAIVELVGDELSDMGYDVVTARSGVEALDHMATGKTFDFIVSDVSMPEGVSGVDVARRARELQPQARVILSSGRTRAQLPEIPDDAQFLAKPYRLTQLLELLAPA</sequence>
<dbReference type="PROSITE" id="PS50110">
    <property type="entry name" value="RESPONSE_REGULATORY"/>
    <property type="match status" value="1"/>
</dbReference>
<dbReference type="SUPFAM" id="SSF52172">
    <property type="entry name" value="CheY-like"/>
    <property type="match status" value="1"/>
</dbReference>
<proteinExistence type="predicted"/>
<organism evidence="4 5">
    <name type="scientific">Luteimonas rhizosphaericola</name>
    <dbReference type="NCBI Taxonomy" id="3042024"/>
    <lineage>
        <taxon>Bacteria</taxon>
        <taxon>Pseudomonadati</taxon>
        <taxon>Pseudomonadota</taxon>
        <taxon>Gammaproteobacteria</taxon>
        <taxon>Lysobacterales</taxon>
        <taxon>Lysobacteraceae</taxon>
        <taxon>Luteimonas</taxon>
    </lineage>
</organism>
<dbReference type="InterPro" id="IPR050595">
    <property type="entry name" value="Bact_response_regulator"/>
</dbReference>
<keyword evidence="1 2" id="KW-0597">Phosphoprotein</keyword>
<evidence type="ECO:0000313" key="4">
    <source>
        <dbReference type="EMBL" id="MDH5830197.1"/>
    </source>
</evidence>
<name>A0ABT6JHP7_9GAMM</name>
<reference evidence="4 5" key="1">
    <citation type="submission" date="2023-04" db="EMBL/GenBank/DDBJ databases">
        <title>Luteimonas sp. M1R5S18.</title>
        <authorList>
            <person name="Sun J.-Q."/>
        </authorList>
    </citation>
    <scope>NUCLEOTIDE SEQUENCE [LARGE SCALE GENOMIC DNA]</scope>
    <source>
        <strain evidence="4 5">M1R5S18</strain>
    </source>
</reference>
<gene>
    <name evidence="4" type="ORF">QFW80_06655</name>
</gene>
<evidence type="ECO:0000256" key="1">
    <source>
        <dbReference type="ARBA" id="ARBA00022553"/>
    </source>
</evidence>
<dbReference type="Gene3D" id="3.40.50.2300">
    <property type="match status" value="1"/>
</dbReference>
<accession>A0ABT6JHP7</accession>
<dbReference type="Proteomes" id="UP001156831">
    <property type="component" value="Unassembled WGS sequence"/>
</dbReference>
<dbReference type="EMBL" id="JARXRN010000021">
    <property type="protein sequence ID" value="MDH5830197.1"/>
    <property type="molecule type" value="Genomic_DNA"/>
</dbReference>
<dbReference type="SMART" id="SM00448">
    <property type="entry name" value="REC"/>
    <property type="match status" value="1"/>
</dbReference>
<dbReference type="Pfam" id="PF00072">
    <property type="entry name" value="Response_reg"/>
    <property type="match status" value="1"/>
</dbReference>
<dbReference type="PANTHER" id="PTHR44591:SF21">
    <property type="entry name" value="TWO-COMPONENT RESPONSE REGULATOR"/>
    <property type="match status" value="1"/>
</dbReference>